<dbReference type="AlphaFoldDB" id="A0A3M0A7I6"/>
<evidence type="ECO:0000256" key="2">
    <source>
        <dbReference type="ARBA" id="ARBA00005464"/>
    </source>
</evidence>
<dbReference type="GO" id="GO:0005737">
    <property type="term" value="C:cytoplasm"/>
    <property type="evidence" value="ECO:0007669"/>
    <property type="project" value="UniProtKB-SubCell"/>
</dbReference>
<evidence type="ECO:0000256" key="10">
    <source>
        <dbReference type="ARBA" id="ARBA00029986"/>
    </source>
</evidence>
<dbReference type="PROSITE" id="PS50059">
    <property type="entry name" value="FKBP_PPIASE"/>
    <property type="match status" value="1"/>
</dbReference>
<evidence type="ECO:0000256" key="8">
    <source>
        <dbReference type="ARBA" id="ARBA00023235"/>
    </source>
</evidence>
<evidence type="ECO:0000259" key="14">
    <source>
        <dbReference type="PROSITE" id="PS50059"/>
    </source>
</evidence>
<accession>A0A3M0A7I6</accession>
<keyword evidence="9 11" id="KW-0131">Cell cycle</keyword>
<dbReference type="FunFam" id="3.10.50.40:FF:000001">
    <property type="entry name" value="Trigger factor"/>
    <property type="match status" value="1"/>
</dbReference>
<dbReference type="EMBL" id="REFJ01000002">
    <property type="protein sequence ID" value="RMA81043.1"/>
    <property type="molecule type" value="Genomic_DNA"/>
</dbReference>
<dbReference type="GO" id="GO:0003755">
    <property type="term" value="F:peptidyl-prolyl cis-trans isomerase activity"/>
    <property type="evidence" value="ECO:0007669"/>
    <property type="project" value="UniProtKB-UniRule"/>
</dbReference>
<dbReference type="Pfam" id="PF00254">
    <property type="entry name" value="FKBP_C"/>
    <property type="match status" value="1"/>
</dbReference>
<dbReference type="GO" id="GO:0043022">
    <property type="term" value="F:ribosome binding"/>
    <property type="evidence" value="ECO:0007669"/>
    <property type="project" value="TreeGrafter"/>
</dbReference>
<dbReference type="GO" id="GO:0051301">
    <property type="term" value="P:cell division"/>
    <property type="evidence" value="ECO:0007669"/>
    <property type="project" value="UniProtKB-KW"/>
</dbReference>
<dbReference type="InterPro" id="IPR037041">
    <property type="entry name" value="Trigger_fac_C_sf"/>
</dbReference>
<evidence type="ECO:0000256" key="13">
    <source>
        <dbReference type="RuleBase" id="RU003914"/>
    </source>
</evidence>
<dbReference type="NCBIfam" id="TIGR00115">
    <property type="entry name" value="tig"/>
    <property type="match status" value="1"/>
</dbReference>
<dbReference type="InterPro" id="IPR027304">
    <property type="entry name" value="Trigger_fact/SurA_dom_sf"/>
</dbReference>
<comment type="function">
    <text evidence="11">Involved in protein export. Acts as a chaperone by maintaining the newly synthesized protein in an open conformation. Functions as a peptidyl-prolyl cis-trans isomerase.</text>
</comment>
<comment type="domain">
    <text evidence="11">Consists of 3 domains; the N-terminus binds the ribosome, the middle domain has PPIase activity, while the C-terminus has intrinsic chaperone activity on its own.</text>
</comment>
<evidence type="ECO:0000256" key="4">
    <source>
        <dbReference type="ARBA" id="ARBA00016902"/>
    </source>
</evidence>
<dbReference type="GO" id="GO:0051083">
    <property type="term" value="P:'de novo' cotranslational protein folding"/>
    <property type="evidence" value="ECO:0007669"/>
    <property type="project" value="TreeGrafter"/>
</dbReference>
<dbReference type="Pfam" id="PF05698">
    <property type="entry name" value="Trigger_C"/>
    <property type="match status" value="1"/>
</dbReference>
<organism evidence="15 16">
    <name type="scientific">Umboniibacter marinipuniceus</name>
    <dbReference type="NCBI Taxonomy" id="569599"/>
    <lineage>
        <taxon>Bacteria</taxon>
        <taxon>Pseudomonadati</taxon>
        <taxon>Pseudomonadota</taxon>
        <taxon>Gammaproteobacteria</taxon>
        <taxon>Cellvibrionales</taxon>
        <taxon>Cellvibrionaceae</taxon>
        <taxon>Umboniibacter</taxon>
    </lineage>
</organism>
<evidence type="ECO:0000256" key="7">
    <source>
        <dbReference type="ARBA" id="ARBA00023186"/>
    </source>
</evidence>
<dbReference type="Gene3D" id="1.10.3120.10">
    <property type="entry name" value="Trigger factor, C-terminal domain"/>
    <property type="match status" value="1"/>
</dbReference>
<dbReference type="GO" id="GO:0043335">
    <property type="term" value="P:protein unfolding"/>
    <property type="evidence" value="ECO:0007669"/>
    <property type="project" value="TreeGrafter"/>
</dbReference>
<evidence type="ECO:0000256" key="3">
    <source>
        <dbReference type="ARBA" id="ARBA00013194"/>
    </source>
</evidence>
<dbReference type="SUPFAM" id="SSF109998">
    <property type="entry name" value="Triger factor/SurA peptide-binding domain-like"/>
    <property type="match status" value="1"/>
</dbReference>
<comment type="caution">
    <text evidence="15">The sequence shown here is derived from an EMBL/GenBank/DDBJ whole genome shotgun (WGS) entry which is preliminary data.</text>
</comment>
<keyword evidence="16" id="KW-1185">Reference proteome</keyword>
<protein>
    <recommendedName>
        <fullName evidence="4 11">Trigger factor</fullName>
        <shortName evidence="11">TF</shortName>
        <ecNumber evidence="3 11">5.2.1.8</ecNumber>
    </recommendedName>
    <alternativeName>
        <fullName evidence="10 11">PPIase</fullName>
    </alternativeName>
</protein>
<dbReference type="EC" id="5.2.1.8" evidence="3 11"/>
<dbReference type="Gene3D" id="3.30.70.1050">
    <property type="entry name" value="Trigger factor ribosome-binding domain"/>
    <property type="match status" value="1"/>
</dbReference>
<evidence type="ECO:0000256" key="9">
    <source>
        <dbReference type="ARBA" id="ARBA00023306"/>
    </source>
</evidence>
<dbReference type="InterPro" id="IPR036611">
    <property type="entry name" value="Trigger_fac_ribosome-bd_sf"/>
</dbReference>
<dbReference type="OrthoDB" id="9767721at2"/>
<dbReference type="HAMAP" id="MF_00303">
    <property type="entry name" value="Trigger_factor_Tig"/>
    <property type="match status" value="1"/>
</dbReference>
<comment type="similarity">
    <text evidence="2 11 13">Belongs to the FKBP-type PPIase family. Tig subfamily.</text>
</comment>
<sequence length="438" mass="48076">MQVSLETTNGLERRMTVTVPSASVDAQVEERIKQASKTVKINGFRNGKVPLKVVKQRFGGGIRQEVLGDAINRAFYEAVQAEKVRPAGAPNIEPKNLEEGSDIEFVATFEVYPEIELADMSAVEVTKPVAEVNEDDINNMIEILRKQQGEFVEVDRAAAEGDKVNINYVGTKDGEEFEGGKAEGSDLTLGSKQMIPGFEDGIAGMKAGEERTIDVTFPEEYHSEELKGAAVQFAITVNKVEAQQLPELDDAFFEKYGVSEGGEEKFREEVAANMARELKNAVTNKVKTQVMDALVEKHEFDVPAALLTNEIAQLRQQMMQQFGGGQNIDPSILPDDLFKDQAERRVKLGLVMGEVISAKKLTVAQDLVDAKLAEVASTYQDPQEVIDYYKGNQELLSGIQNVVLEDQAVEAIIADVKVVETEVSYDEAIKPADQAANA</sequence>
<comment type="subcellular location">
    <subcellularLocation>
        <location evidence="11">Cytoplasm</location>
    </subcellularLocation>
    <text evidence="11">About half TF is bound to the ribosome near the polypeptide exit tunnel while the other half is free in the cytoplasm.</text>
</comment>
<dbReference type="SUPFAM" id="SSF54534">
    <property type="entry name" value="FKBP-like"/>
    <property type="match status" value="1"/>
</dbReference>
<dbReference type="GO" id="GO:0015031">
    <property type="term" value="P:protein transport"/>
    <property type="evidence" value="ECO:0007669"/>
    <property type="project" value="UniProtKB-UniRule"/>
</dbReference>
<feature type="domain" description="PPIase FKBP-type" evidence="14">
    <location>
        <begin position="161"/>
        <end position="246"/>
    </location>
</feature>
<dbReference type="InterPro" id="IPR001179">
    <property type="entry name" value="PPIase_FKBP_dom"/>
</dbReference>
<gene>
    <name evidence="11" type="primary">tig</name>
    <name evidence="15" type="ORF">DFR27_0835</name>
</gene>
<dbReference type="InterPro" id="IPR005215">
    <property type="entry name" value="Trig_fac"/>
</dbReference>
<proteinExistence type="inferred from homology"/>
<evidence type="ECO:0000313" key="15">
    <source>
        <dbReference type="EMBL" id="RMA81043.1"/>
    </source>
</evidence>
<evidence type="ECO:0000256" key="5">
    <source>
        <dbReference type="ARBA" id="ARBA00022618"/>
    </source>
</evidence>
<dbReference type="GO" id="GO:0044183">
    <property type="term" value="F:protein folding chaperone"/>
    <property type="evidence" value="ECO:0007669"/>
    <property type="project" value="TreeGrafter"/>
</dbReference>
<dbReference type="Pfam" id="PF05697">
    <property type="entry name" value="Trigger_N"/>
    <property type="match status" value="1"/>
</dbReference>
<dbReference type="InterPro" id="IPR008880">
    <property type="entry name" value="Trigger_fac_C"/>
</dbReference>
<keyword evidence="7 11" id="KW-0143">Chaperone</keyword>
<keyword evidence="11" id="KW-0963">Cytoplasm</keyword>
<keyword evidence="5 11" id="KW-0132">Cell division</keyword>
<dbReference type="PIRSF" id="PIRSF003095">
    <property type="entry name" value="Trigger_factor"/>
    <property type="match status" value="1"/>
</dbReference>
<comment type="catalytic activity">
    <reaction evidence="1 11 12">
        <text>[protein]-peptidylproline (omega=180) = [protein]-peptidylproline (omega=0)</text>
        <dbReference type="Rhea" id="RHEA:16237"/>
        <dbReference type="Rhea" id="RHEA-COMP:10747"/>
        <dbReference type="Rhea" id="RHEA-COMP:10748"/>
        <dbReference type="ChEBI" id="CHEBI:83833"/>
        <dbReference type="ChEBI" id="CHEBI:83834"/>
        <dbReference type="EC" id="5.2.1.8"/>
    </reaction>
</comment>
<evidence type="ECO:0000256" key="12">
    <source>
        <dbReference type="PROSITE-ProRule" id="PRU00277"/>
    </source>
</evidence>
<dbReference type="PANTHER" id="PTHR30560:SF3">
    <property type="entry name" value="TRIGGER FACTOR-LIKE PROTEIN TIG, CHLOROPLASTIC"/>
    <property type="match status" value="1"/>
</dbReference>
<name>A0A3M0A7I6_9GAMM</name>
<dbReference type="Proteomes" id="UP000267187">
    <property type="component" value="Unassembled WGS sequence"/>
</dbReference>
<dbReference type="Gene3D" id="3.10.50.40">
    <property type="match status" value="1"/>
</dbReference>
<keyword evidence="6 11" id="KW-0697">Rotamase</keyword>
<evidence type="ECO:0000256" key="11">
    <source>
        <dbReference type="HAMAP-Rule" id="MF_00303"/>
    </source>
</evidence>
<dbReference type="SUPFAM" id="SSF102735">
    <property type="entry name" value="Trigger factor ribosome-binding domain"/>
    <property type="match status" value="1"/>
</dbReference>
<evidence type="ECO:0000256" key="6">
    <source>
        <dbReference type="ARBA" id="ARBA00023110"/>
    </source>
</evidence>
<dbReference type="InterPro" id="IPR008881">
    <property type="entry name" value="Trigger_fac_ribosome-bd_bac"/>
</dbReference>
<dbReference type="InterPro" id="IPR046357">
    <property type="entry name" value="PPIase_dom_sf"/>
</dbReference>
<reference evidence="15 16" key="1">
    <citation type="submission" date="2018-10" db="EMBL/GenBank/DDBJ databases">
        <title>Genomic Encyclopedia of Type Strains, Phase IV (KMG-IV): sequencing the most valuable type-strain genomes for metagenomic binning, comparative biology and taxonomic classification.</title>
        <authorList>
            <person name="Goeker M."/>
        </authorList>
    </citation>
    <scope>NUCLEOTIDE SEQUENCE [LARGE SCALE GENOMIC DNA]</scope>
    <source>
        <strain evidence="15 16">DSM 25080</strain>
    </source>
</reference>
<keyword evidence="8 11" id="KW-0413">Isomerase</keyword>
<evidence type="ECO:0000313" key="16">
    <source>
        <dbReference type="Proteomes" id="UP000267187"/>
    </source>
</evidence>
<dbReference type="PANTHER" id="PTHR30560">
    <property type="entry name" value="TRIGGER FACTOR CHAPERONE AND PEPTIDYL-PROLYL CIS/TRANS ISOMERASE"/>
    <property type="match status" value="1"/>
</dbReference>
<evidence type="ECO:0000256" key="1">
    <source>
        <dbReference type="ARBA" id="ARBA00000971"/>
    </source>
</evidence>
<dbReference type="RefSeq" id="WP_121876209.1">
    <property type="nucleotide sequence ID" value="NZ_REFJ01000002.1"/>
</dbReference>